<dbReference type="RefSeq" id="WP_038505958.1">
    <property type="nucleotide sequence ID" value="NZ_CP007243.1"/>
</dbReference>
<proteinExistence type="predicted"/>
<keyword evidence="2" id="KW-1185">Reference proteome</keyword>
<sequence>MKIVAAQHPLFRKSESPVAPESLNEALRASGLPEDASHIRFSRKGSLLFWSDDFPSFLREDLPLDAMEIFWGEVESWMVPLDRGVLEKFREMLSKESRGGVLFRVRRRPPYPEGRCGLFFRNVEDGFHYVLVGPEKGDIDVEAILNTPFFSREDVFDPPCKEWLTFLDDALLAKVAVQTLQEGIPDAFLPAVDVRPVRVPPGEVFPECSPEEVPVTSGGAGLARWWGTVVEHADTEKEVRVHATIRCGRVLPVLTVSADVHSLGTIGMSGFRKVLARISSRTLEAARDFSWSLRYRYVDGWKEPEGYAKEWASVVLGHLVGESGLVTLLPLRATRKDLPMVHRKTRPDEPYFWSDSQERLWIALRGTDLEKARSIVSPSVASRMSLRVEPPVSLQGFARMAGVDIPSGME</sequence>
<reference evidence="1 2" key="2">
    <citation type="journal article" date="2015" name="Biomed. Res. Int.">
        <title>Effects of Arsenite Resistance on the Growth and Functional Gene Expression of Leptospirillum ferriphilum and Acidithiobacillus thiooxidans in Pure Culture and Coculture.</title>
        <authorList>
            <person name="Jiang H."/>
            <person name="Liang Y."/>
            <person name="Yin H."/>
            <person name="Xiao Y."/>
            <person name="Guo X."/>
            <person name="Xu Y."/>
            <person name="Hu Q."/>
            <person name="Liu H."/>
            <person name="Liu X."/>
        </authorList>
    </citation>
    <scope>NUCLEOTIDE SEQUENCE [LARGE SCALE GENOMIC DNA]</scope>
    <source>
        <strain evidence="1 2">YSK</strain>
    </source>
</reference>
<dbReference type="OrthoDB" id="9888380at2"/>
<reference evidence="2" key="1">
    <citation type="submission" date="2014-02" db="EMBL/GenBank/DDBJ databases">
        <title>Complete genome sequence and comparative genomic analysis of the nitrogen-fixing bacterium Leptospirillum ferriphilum YSK.</title>
        <authorList>
            <person name="Guo X."/>
            <person name="Yin H."/>
            <person name="Liang Y."/>
            <person name="Hu Q."/>
            <person name="Ma L."/>
            <person name="Xiao Y."/>
            <person name="Zhang X."/>
            <person name="Qiu G."/>
            <person name="Liu X."/>
        </authorList>
    </citation>
    <scope>NUCLEOTIDE SEQUENCE [LARGE SCALE GENOMIC DNA]</scope>
    <source>
        <strain evidence="2">YSK</strain>
    </source>
</reference>
<evidence type="ECO:0000313" key="2">
    <source>
        <dbReference type="Proteomes" id="UP000027059"/>
    </source>
</evidence>
<protein>
    <submittedName>
        <fullName evidence="1">Uncharacterized protein</fullName>
    </submittedName>
</protein>
<dbReference type="AlphaFoldDB" id="A0A059Y2W4"/>
<accession>A0A059Y2W4</accession>
<evidence type="ECO:0000313" key="1">
    <source>
        <dbReference type="EMBL" id="AIA31921.1"/>
    </source>
</evidence>
<name>A0A059Y2W4_9BACT</name>
<organism evidence="1 2">
    <name type="scientific">Leptospirillum ferriphilum YSK</name>
    <dbReference type="NCBI Taxonomy" id="1441628"/>
    <lineage>
        <taxon>Bacteria</taxon>
        <taxon>Pseudomonadati</taxon>
        <taxon>Nitrospirota</taxon>
        <taxon>Nitrospiria</taxon>
        <taxon>Nitrospirales</taxon>
        <taxon>Nitrospiraceae</taxon>
        <taxon>Leptospirillum</taxon>
    </lineage>
</organism>
<gene>
    <name evidence="1" type="ORF">Y981_10375</name>
</gene>
<dbReference type="Proteomes" id="UP000027059">
    <property type="component" value="Chromosome"/>
</dbReference>
<dbReference type="EMBL" id="CP007243">
    <property type="protein sequence ID" value="AIA31921.1"/>
    <property type="molecule type" value="Genomic_DNA"/>
</dbReference>
<dbReference type="KEGG" id="lfp:Y981_10375"/>
<dbReference type="HOGENOM" id="CLU_672331_0_0_0"/>